<comment type="caution">
    <text evidence="3">The sequence shown here is derived from an EMBL/GenBank/DDBJ whole genome shotgun (WGS) entry which is preliminary data.</text>
</comment>
<dbReference type="Gene3D" id="2.160.10.10">
    <property type="entry name" value="Hexapeptide repeat proteins"/>
    <property type="match status" value="1"/>
</dbReference>
<dbReference type="EMBL" id="FNQC01000005">
    <property type="protein sequence ID" value="SDZ06939.1"/>
    <property type="molecule type" value="Genomic_DNA"/>
</dbReference>
<dbReference type="Pfam" id="PF17836">
    <property type="entry name" value="PglD_N"/>
    <property type="match status" value="1"/>
</dbReference>
<dbReference type="Gene3D" id="3.40.50.20">
    <property type="match status" value="1"/>
</dbReference>
<protein>
    <submittedName>
        <fullName evidence="3">Sugar O-acyltransferase, sialic acid O-acetyltransferase NeuD family</fullName>
    </submittedName>
</protein>
<proteinExistence type="inferred from homology"/>
<dbReference type="SUPFAM" id="SSF51161">
    <property type="entry name" value="Trimeric LpxA-like enzymes"/>
    <property type="match status" value="1"/>
</dbReference>
<evidence type="ECO:0000313" key="4">
    <source>
        <dbReference type="Proteomes" id="UP000199663"/>
    </source>
</evidence>
<dbReference type="CDD" id="cd03360">
    <property type="entry name" value="LbH_AT_putative"/>
    <property type="match status" value="1"/>
</dbReference>
<dbReference type="NCBIfam" id="TIGR03570">
    <property type="entry name" value="NeuD_NnaD"/>
    <property type="match status" value="1"/>
</dbReference>
<comment type="similarity">
    <text evidence="1">Belongs to the transferase hexapeptide repeat family.</text>
</comment>
<evidence type="ECO:0000313" key="3">
    <source>
        <dbReference type="EMBL" id="SDZ06939.1"/>
    </source>
</evidence>
<dbReference type="PANTHER" id="PTHR43300:SF7">
    <property type="entry name" value="UDP-N-ACETYLBACILLOSAMINE N-ACETYLTRANSFERASE"/>
    <property type="match status" value="1"/>
</dbReference>
<dbReference type="Proteomes" id="UP000199663">
    <property type="component" value="Unassembled WGS sequence"/>
</dbReference>
<dbReference type="InterPro" id="IPR011004">
    <property type="entry name" value="Trimer_LpxA-like_sf"/>
</dbReference>
<evidence type="ECO:0000259" key="2">
    <source>
        <dbReference type="Pfam" id="PF17836"/>
    </source>
</evidence>
<dbReference type="InterPro" id="IPR020019">
    <property type="entry name" value="AcTrfase_PglD-like"/>
</dbReference>
<dbReference type="InterPro" id="IPR050179">
    <property type="entry name" value="Trans_hexapeptide_repeat"/>
</dbReference>
<reference evidence="3 4" key="1">
    <citation type="submission" date="2016-10" db="EMBL/GenBank/DDBJ databases">
        <authorList>
            <person name="Varghese N."/>
            <person name="Submissions S."/>
        </authorList>
    </citation>
    <scope>NUCLEOTIDE SEQUENCE [LARGE SCALE GENOMIC DNA]</scope>
    <source>
        <strain evidence="3 4">DSM 17997</strain>
    </source>
</reference>
<organism evidence="3 4">
    <name type="scientific">Rhodonellum ikkaensis</name>
    <dbReference type="NCBI Taxonomy" id="336829"/>
    <lineage>
        <taxon>Bacteria</taxon>
        <taxon>Pseudomonadati</taxon>
        <taxon>Bacteroidota</taxon>
        <taxon>Cytophagia</taxon>
        <taxon>Cytophagales</taxon>
        <taxon>Cytophagaceae</taxon>
        <taxon>Rhodonellum</taxon>
    </lineage>
</organism>
<dbReference type="Pfam" id="PF00132">
    <property type="entry name" value="Hexapep"/>
    <property type="match status" value="1"/>
</dbReference>
<dbReference type="PANTHER" id="PTHR43300">
    <property type="entry name" value="ACETYLTRANSFERASE"/>
    <property type="match status" value="1"/>
</dbReference>
<feature type="domain" description="PglD N-terminal" evidence="2">
    <location>
        <begin position="2"/>
        <end position="72"/>
    </location>
</feature>
<dbReference type="InterPro" id="IPR001451">
    <property type="entry name" value="Hexapep"/>
</dbReference>
<sequence length="195" mass="20703">MYILGASRHAKSVIDQLESIHLVEGVFDDNPEIISILGLEVNSPIPDTFSEDLPIHIAIGDNSLRKSISQRLPSGATFINILHNSAIVSKYARLGKGIVMMERTIVKVDTSVGNHVIINTAASIDHDCQISDFVHIAPNACLCGNVEIGEGTLVGAGSVILPGVKVGKWCVIGGGSVVHKDMPDGSKWIGSKNIC</sequence>
<dbReference type="InterPro" id="IPR041561">
    <property type="entry name" value="PglD_N"/>
</dbReference>
<dbReference type="RefSeq" id="WP_019600717.1">
    <property type="nucleotide sequence ID" value="NZ_FNQC01000005.1"/>
</dbReference>
<gene>
    <name evidence="3" type="ORF">SAMN05444412_105144</name>
</gene>
<keyword evidence="4" id="KW-1185">Reference proteome</keyword>
<evidence type="ECO:0000256" key="1">
    <source>
        <dbReference type="ARBA" id="ARBA00007274"/>
    </source>
</evidence>
<name>A0A1H3Q2F8_9BACT</name>
<accession>A0A1H3Q2F8</accession>